<evidence type="ECO:0000256" key="1">
    <source>
        <dbReference type="SAM" id="MobiDB-lite"/>
    </source>
</evidence>
<name>A0A2U1NEL3_ARTAN</name>
<evidence type="ECO:0000313" key="3">
    <source>
        <dbReference type="Proteomes" id="UP000245207"/>
    </source>
</evidence>
<comment type="caution">
    <text evidence="2">The sequence shown here is derived from an EMBL/GenBank/DDBJ whole genome shotgun (WGS) entry which is preliminary data.</text>
</comment>
<evidence type="ECO:0000313" key="2">
    <source>
        <dbReference type="EMBL" id="PWA71936.1"/>
    </source>
</evidence>
<sequence>MAMNIVGKSSTQDHIFFMLLLFDAQTKNVLSLCWNRWSQDIKVRSVHEPLIIPEKAMKWMKKHNLAMGEDARLFPSSSLPRTIKGGESSYRSKKCNT</sequence>
<reference evidence="2 3" key="1">
    <citation type="journal article" date="2018" name="Mol. Plant">
        <title>The genome of Artemisia annua provides insight into the evolution of Asteraceae family and artemisinin biosynthesis.</title>
        <authorList>
            <person name="Shen Q."/>
            <person name="Zhang L."/>
            <person name="Liao Z."/>
            <person name="Wang S."/>
            <person name="Yan T."/>
            <person name="Shi P."/>
            <person name="Liu M."/>
            <person name="Fu X."/>
            <person name="Pan Q."/>
            <person name="Wang Y."/>
            <person name="Lv Z."/>
            <person name="Lu X."/>
            <person name="Zhang F."/>
            <person name="Jiang W."/>
            <person name="Ma Y."/>
            <person name="Chen M."/>
            <person name="Hao X."/>
            <person name="Li L."/>
            <person name="Tang Y."/>
            <person name="Lv G."/>
            <person name="Zhou Y."/>
            <person name="Sun X."/>
            <person name="Brodelius P.E."/>
            <person name="Rose J.K.C."/>
            <person name="Tang K."/>
        </authorList>
    </citation>
    <scope>NUCLEOTIDE SEQUENCE [LARGE SCALE GENOMIC DNA]</scope>
    <source>
        <strain evidence="3">cv. Huhao1</strain>
        <tissue evidence="2">Leaf</tissue>
    </source>
</reference>
<keyword evidence="3" id="KW-1185">Reference proteome</keyword>
<accession>A0A2U1NEL3</accession>
<dbReference type="Proteomes" id="UP000245207">
    <property type="component" value="Unassembled WGS sequence"/>
</dbReference>
<gene>
    <name evidence="2" type="ORF">CTI12_AA274880</name>
</gene>
<proteinExistence type="predicted"/>
<dbReference type="AlphaFoldDB" id="A0A2U1NEL3"/>
<protein>
    <submittedName>
        <fullName evidence="2">Uncharacterized protein</fullName>
    </submittedName>
</protein>
<dbReference type="EMBL" id="PKPP01002996">
    <property type="protein sequence ID" value="PWA71936.1"/>
    <property type="molecule type" value="Genomic_DNA"/>
</dbReference>
<organism evidence="2 3">
    <name type="scientific">Artemisia annua</name>
    <name type="common">Sweet wormwood</name>
    <dbReference type="NCBI Taxonomy" id="35608"/>
    <lineage>
        <taxon>Eukaryota</taxon>
        <taxon>Viridiplantae</taxon>
        <taxon>Streptophyta</taxon>
        <taxon>Embryophyta</taxon>
        <taxon>Tracheophyta</taxon>
        <taxon>Spermatophyta</taxon>
        <taxon>Magnoliopsida</taxon>
        <taxon>eudicotyledons</taxon>
        <taxon>Gunneridae</taxon>
        <taxon>Pentapetalae</taxon>
        <taxon>asterids</taxon>
        <taxon>campanulids</taxon>
        <taxon>Asterales</taxon>
        <taxon>Asteraceae</taxon>
        <taxon>Asteroideae</taxon>
        <taxon>Anthemideae</taxon>
        <taxon>Artemisiinae</taxon>
        <taxon>Artemisia</taxon>
    </lineage>
</organism>
<feature type="region of interest" description="Disordered" evidence="1">
    <location>
        <begin position="77"/>
        <end position="97"/>
    </location>
</feature>